<keyword evidence="2" id="KW-0378">Hydrolase</keyword>
<dbReference type="GO" id="GO:0046872">
    <property type="term" value="F:metal ion binding"/>
    <property type="evidence" value="ECO:0007669"/>
    <property type="project" value="UniProtKB-KW"/>
</dbReference>
<dbReference type="Proteomes" id="UP000324170">
    <property type="component" value="Unassembled WGS sequence"/>
</dbReference>
<evidence type="ECO:0000313" key="3">
    <source>
        <dbReference type="EMBL" id="TYP03293.1"/>
    </source>
</evidence>
<dbReference type="EMBL" id="FO704550">
    <property type="protein sequence ID" value="CDG19311.1"/>
    <property type="molecule type" value="Genomic_DNA"/>
</dbReference>
<dbReference type="PANTHER" id="PTHR18901">
    <property type="entry name" value="2-DEOXYGLUCOSE-6-PHOSPHATE PHOSPHATASE 2"/>
    <property type="match status" value="1"/>
</dbReference>
<evidence type="ECO:0000313" key="4">
    <source>
        <dbReference type="Proteomes" id="UP000032721"/>
    </source>
</evidence>
<dbReference type="HOGENOM" id="CLU_045011_13_2_6"/>
<accession>A0A068QXE9</accession>
<keyword evidence="5" id="KW-1185">Reference proteome</keyword>
<dbReference type="InterPro" id="IPR036412">
    <property type="entry name" value="HAD-like_sf"/>
</dbReference>
<dbReference type="KEGG" id="xdo:XDD1_3626"/>
<dbReference type="InterPro" id="IPR023198">
    <property type="entry name" value="PGP-like_dom2"/>
</dbReference>
<dbReference type="SUPFAM" id="SSF56784">
    <property type="entry name" value="HAD-like"/>
    <property type="match status" value="1"/>
</dbReference>
<evidence type="ECO:0000256" key="1">
    <source>
        <dbReference type="ARBA" id="ARBA00022723"/>
    </source>
</evidence>
<proteinExistence type="predicted"/>
<dbReference type="RefSeq" id="WP_045972957.1">
    <property type="nucleotide sequence ID" value="NZ_CAWMED010000001.1"/>
</dbReference>
<sequence>MNRCHVIFDIDGVIVDSEQLHFDVLLDVLGELGERAPAKISDIQPQQLIGLSLAETLDEVGLPPSMQQEVTEKIIARYQEKLSAHYLRPGITGLIAALQQNGINFGFVSTAPRDVCLANLSLLGLHAPPALISGDDVERTKPFPDPYLAMLKLKEMDVQQTLVIEDTDLGIAAAKQAGIPWVYAWPHALSVAEQYGQASRIIARLTDIPQFSGINIV</sequence>
<dbReference type="STRING" id="351671.XDD1_3626"/>
<dbReference type="Pfam" id="PF13419">
    <property type="entry name" value="HAD_2"/>
    <property type="match status" value="1"/>
</dbReference>
<organism evidence="2 4">
    <name type="scientific">Xenorhabdus doucetiae</name>
    <dbReference type="NCBI Taxonomy" id="351671"/>
    <lineage>
        <taxon>Bacteria</taxon>
        <taxon>Pseudomonadati</taxon>
        <taxon>Pseudomonadota</taxon>
        <taxon>Gammaproteobacteria</taxon>
        <taxon>Enterobacterales</taxon>
        <taxon>Morganellaceae</taxon>
        <taxon>Xenorhabdus</taxon>
    </lineage>
</organism>
<dbReference type="InterPro" id="IPR006439">
    <property type="entry name" value="HAD-SF_hydro_IA"/>
</dbReference>
<reference evidence="2 4" key="1">
    <citation type="submission" date="2013-07" db="EMBL/GenBank/DDBJ databases">
        <authorList>
            <person name="Genoscope - CEA"/>
        </authorList>
    </citation>
    <scope>NUCLEOTIDE SEQUENCE [LARGE SCALE GENOMIC DNA]</scope>
    <source>
        <strain evidence="2">FRM16</strain>
        <strain evidence="4">FRM16 / DSM 17909</strain>
    </source>
</reference>
<keyword evidence="1" id="KW-0479">Metal-binding</keyword>
<dbReference type="SFLD" id="SFLDS00003">
    <property type="entry name" value="Haloacid_Dehalogenase"/>
    <property type="match status" value="1"/>
</dbReference>
<dbReference type="SFLD" id="SFLDG01129">
    <property type="entry name" value="C1.5:_HAD__Beta-PGM__Phosphata"/>
    <property type="match status" value="1"/>
</dbReference>
<dbReference type="EMBL" id="VNHN01000039">
    <property type="protein sequence ID" value="TYP03293.1"/>
    <property type="molecule type" value="Genomic_DNA"/>
</dbReference>
<dbReference type="NCBIfam" id="TIGR01509">
    <property type="entry name" value="HAD-SF-IA-v3"/>
    <property type="match status" value="1"/>
</dbReference>
<dbReference type="Gene3D" id="3.40.50.1000">
    <property type="entry name" value="HAD superfamily/HAD-like"/>
    <property type="match status" value="1"/>
</dbReference>
<name>A0A068QXE9_9GAMM</name>
<dbReference type="InterPro" id="IPR023214">
    <property type="entry name" value="HAD_sf"/>
</dbReference>
<dbReference type="EC" id="3.6.1.1" evidence="2"/>
<dbReference type="Proteomes" id="UP000032721">
    <property type="component" value="Chromosome"/>
</dbReference>
<evidence type="ECO:0000313" key="2">
    <source>
        <dbReference type="EMBL" id="CDG19311.1"/>
    </source>
</evidence>
<protein>
    <submittedName>
        <fullName evidence="3">HAD superfamily hydrolase (TIGR01509 family)</fullName>
    </submittedName>
    <submittedName>
        <fullName evidence="2">Putative Inorganic diphosphatase</fullName>
        <ecNumber evidence="2">3.6.1.1</ecNumber>
    </submittedName>
</protein>
<gene>
    <name evidence="3" type="ORF">LY16_02358</name>
    <name evidence="2" type="ORF">XDD1_3626</name>
</gene>
<dbReference type="InterPro" id="IPR041492">
    <property type="entry name" value="HAD_2"/>
</dbReference>
<dbReference type="PANTHER" id="PTHR18901:SF38">
    <property type="entry name" value="PSEUDOURIDINE-5'-PHOSPHATASE"/>
    <property type="match status" value="1"/>
</dbReference>
<dbReference type="GO" id="GO:0004427">
    <property type="term" value="F:inorganic diphosphate phosphatase activity"/>
    <property type="evidence" value="ECO:0007669"/>
    <property type="project" value="UniProtKB-EC"/>
</dbReference>
<dbReference type="OrthoDB" id="9800058at2"/>
<dbReference type="Gene3D" id="1.10.150.240">
    <property type="entry name" value="Putative phosphatase, domain 2"/>
    <property type="match status" value="1"/>
</dbReference>
<reference evidence="3 5" key="2">
    <citation type="submission" date="2019-07" db="EMBL/GenBank/DDBJ databases">
        <title>Genomic Encyclopedia of Type Strains, Phase I: the one thousand microbial genomes (KMG-I) project.</title>
        <authorList>
            <person name="Kyrpides N."/>
        </authorList>
    </citation>
    <scope>NUCLEOTIDE SEQUENCE [LARGE SCALE GENOMIC DNA]</scope>
    <source>
        <strain evidence="3 5">DSM 17909</strain>
    </source>
</reference>
<dbReference type="AlphaFoldDB" id="A0A068QXE9"/>
<evidence type="ECO:0000313" key="5">
    <source>
        <dbReference type="Proteomes" id="UP000324170"/>
    </source>
</evidence>